<proteinExistence type="predicted"/>
<dbReference type="Pfam" id="PF07839">
    <property type="entry name" value="CaM_binding"/>
    <property type="match status" value="1"/>
</dbReference>
<dbReference type="Proteomes" id="UP000694240">
    <property type="component" value="Chromosome 13"/>
</dbReference>
<reference evidence="3 4" key="1">
    <citation type="submission" date="2020-12" db="EMBL/GenBank/DDBJ databases">
        <title>Concerted genomic and epigenomic changes stabilize Arabidopsis allopolyploids.</title>
        <authorList>
            <person name="Chen Z."/>
        </authorList>
    </citation>
    <scope>NUCLEOTIDE SEQUENCE [LARGE SCALE GENOMIC DNA]</scope>
    <source>
        <strain evidence="3">Allo738</strain>
        <tissue evidence="3">Leaf</tissue>
    </source>
</reference>
<feature type="domain" description="Calmodulin-binding" evidence="2">
    <location>
        <begin position="376"/>
        <end position="491"/>
    </location>
</feature>
<evidence type="ECO:0000313" key="4">
    <source>
        <dbReference type="Proteomes" id="UP000694240"/>
    </source>
</evidence>
<dbReference type="AlphaFoldDB" id="A0A8T1XTF1"/>
<dbReference type="GO" id="GO:0005516">
    <property type="term" value="F:calmodulin binding"/>
    <property type="evidence" value="ECO:0007669"/>
    <property type="project" value="InterPro"/>
</dbReference>
<name>A0A8T1XTF1_9BRAS</name>
<accession>A0A8T1XTF1</accession>
<organism evidence="3 4">
    <name type="scientific">Arabidopsis thaliana x Arabidopsis arenosa</name>
    <dbReference type="NCBI Taxonomy" id="1240361"/>
    <lineage>
        <taxon>Eukaryota</taxon>
        <taxon>Viridiplantae</taxon>
        <taxon>Streptophyta</taxon>
        <taxon>Embryophyta</taxon>
        <taxon>Tracheophyta</taxon>
        <taxon>Spermatophyta</taxon>
        <taxon>Magnoliopsida</taxon>
        <taxon>eudicotyledons</taxon>
        <taxon>Gunneridae</taxon>
        <taxon>Pentapetalae</taxon>
        <taxon>rosids</taxon>
        <taxon>malvids</taxon>
        <taxon>Brassicales</taxon>
        <taxon>Brassicaceae</taxon>
        <taxon>Camelineae</taxon>
        <taxon>Arabidopsis</taxon>
    </lineage>
</organism>
<feature type="compositionally biased region" description="Basic and acidic residues" evidence="1">
    <location>
        <begin position="216"/>
        <end position="226"/>
    </location>
</feature>
<feature type="compositionally biased region" description="Polar residues" evidence="1">
    <location>
        <begin position="321"/>
        <end position="334"/>
    </location>
</feature>
<feature type="compositionally biased region" description="Basic and acidic residues" evidence="1">
    <location>
        <begin position="303"/>
        <end position="315"/>
    </location>
</feature>
<sequence>MGHDQNSILSFRSGLAMAEENTSEVKEIENSFDTNPAAMSEEGSVEAVHVKDVENAEDVISVVSKGLEDIIPQINEVPKPQGDTLRRHSTGTIGTRATKPQVQSRYRGNHRVGSTHDLCKHGKRCDQDDAVKPWKMVRRKSVEGSDVIKVETPSLTRKSLGSLSRQIPGTKPESSVSAKRDVLSVKRKPCASVNSESSSKEGSEIARSVDGLSVKSNDRAPKNKETEITLSGSAVVKKVPGLRNEKASTSVEKISKISGVGSSKVCAPKNLKNVEKAKTTQTISGEDVKEKTVCVVESSVKGVKSEKQPSSEKKTMKSGHKSLTTPKRGSSPTKQIPGKISTGLTKKKESDTAEVEENPKPEKKITPKKTGAKVTLARQLTFKKGKVLEPKPEDSSPKWIKFRKRVVKELKTQSEGRKKNLKDRRLGVETKTDSCEGSKREKVVLRHRKVEGKKKMITLFNNVIEETVNKLTKVRKHKVKALIGAFETVISLQDTKTSHKPQSKATTSASKVRPLVSEQ</sequence>
<gene>
    <name evidence="3" type="ORF">ISN45_Aa08g025240</name>
</gene>
<feature type="region of interest" description="Disordered" evidence="1">
    <location>
        <begin position="299"/>
        <end position="373"/>
    </location>
</feature>
<evidence type="ECO:0000259" key="2">
    <source>
        <dbReference type="SMART" id="SM01054"/>
    </source>
</evidence>
<evidence type="ECO:0000256" key="1">
    <source>
        <dbReference type="SAM" id="MobiDB-lite"/>
    </source>
</evidence>
<keyword evidence="4" id="KW-1185">Reference proteome</keyword>
<dbReference type="SMART" id="SM01054">
    <property type="entry name" value="CaM_binding"/>
    <property type="match status" value="1"/>
</dbReference>
<dbReference type="InterPro" id="IPR012417">
    <property type="entry name" value="CaM-bd_dom_pln"/>
</dbReference>
<feature type="compositionally biased region" description="Basic and acidic residues" evidence="1">
    <location>
        <begin position="346"/>
        <end position="365"/>
    </location>
</feature>
<protein>
    <submittedName>
        <fullName evidence="3">Calmodulin-binding domain plant</fullName>
    </submittedName>
</protein>
<comment type="caution">
    <text evidence="3">The sequence shown here is derived from an EMBL/GenBank/DDBJ whole genome shotgun (WGS) entry which is preliminary data.</text>
</comment>
<dbReference type="PANTHER" id="PTHR33349">
    <property type="entry name" value="EMB|CAB62594.1"/>
    <property type="match status" value="1"/>
</dbReference>
<feature type="region of interest" description="Disordered" evidence="1">
    <location>
        <begin position="493"/>
        <end position="519"/>
    </location>
</feature>
<dbReference type="EMBL" id="JAEFBK010000013">
    <property type="protein sequence ID" value="KAG7535040.1"/>
    <property type="molecule type" value="Genomic_DNA"/>
</dbReference>
<evidence type="ECO:0000313" key="3">
    <source>
        <dbReference type="EMBL" id="KAG7535040.1"/>
    </source>
</evidence>
<feature type="region of interest" description="Disordered" evidence="1">
    <location>
        <begin position="411"/>
        <end position="437"/>
    </location>
</feature>
<dbReference type="PANTHER" id="PTHR33349:SF41">
    <property type="entry name" value="EMB|CAB62594.1"/>
    <property type="match status" value="1"/>
</dbReference>
<feature type="compositionally biased region" description="Polar residues" evidence="1">
    <location>
        <begin position="158"/>
        <end position="177"/>
    </location>
</feature>
<feature type="region of interest" description="Disordered" evidence="1">
    <location>
        <begin position="158"/>
        <end position="226"/>
    </location>
</feature>